<dbReference type="GO" id="GO:0043022">
    <property type="term" value="F:ribosome binding"/>
    <property type="evidence" value="ECO:0007669"/>
    <property type="project" value="TreeGrafter"/>
</dbReference>
<dbReference type="EMBL" id="UGEB01000001">
    <property type="protein sequence ID" value="STK93472.1"/>
    <property type="molecule type" value="Genomic_DNA"/>
</dbReference>
<dbReference type="SUPFAM" id="SSF52540">
    <property type="entry name" value="P-loop containing nucleoside triphosphate hydrolases"/>
    <property type="match status" value="1"/>
</dbReference>
<dbReference type="Proteomes" id="UP000255543">
    <property type="component" value="Unassembled WGS sequence"/>
</dbReference>
<dbReference type="Gene3D" id="3.40.50.300">
    <property type="entry name" value="P-loop containing nucleotide triphosphate hydrolases"/>
    <property type="match status" value="1"/>
</dbReference>
<dbReference type="GO" id="GO:0005525">
    <property type="term" value="F:GTP binding"/>
    <property type="evidence" value="ECO:0007669"/>
    <property type="project" value="UniProtKB-KW"/>
</dbReference>
<keyword evidence="2" id="KW-0342">GTP-binding</keyword>
<dbReference type="PROSITE" id="PS51722">
    <property type="entry name" value="G_TR_2"/>
    <property type="match status" value="1"/>
</dbReference>
<reference evidence="4 5" key="1">
    <citation type="submission" date="2018-06" db="EMBL/GenBank/DDBJ databases">
        <authorList>
            <consortium name="Pathogen Informatics"/>
            <person name="Doyle S."/>
        </authorList>
    </citation>
    <scope>NUCLEOTIDE SEQUENCE [LARGE SCALE GENOMIC DNA]</scope>
    <source>
        <strain evidence="4 5">NCTC8179</strain>
    </source>
</reference>
<dbReference type="Gene3D" id="2.40.30.10">
    <property type="entry name" value="Translation factors"/>
    <property type="match status" value="1"/>
</dbReference>
<evidence type="ECO:0000313" key="5">
    <source>
        <dbReference type="Proteomes" id="UP000255543"/>
    </source>
</evidence>
<dbReference type="PANTHER" id="PTHR43512">
    <property type="entry name" value="TRANSLATION FACTOR GUF1-RELATED"/>
    <property type="match status" value="1"/>
</dbReference>
<dbReference type="InterPro" id="IPR006297">
    <property type="entry name" value="EF-4"/>
</dbReference>
<accession>A0A377A2E8</accession>
<keyword evidence="1" id="KW-0547">Nucleotide-binding</keyword>
<evidence type="ECO:0000313" key="4">
    <source>
        <dbReference type="EMBL" id="STK93472.1"/>
    </source>
</evidence>
<gene>
    <name evidence="4" type="primary">lepA_1</name>
    <name evidence="4" type="ORF">NCTC8179_04273</name>
</gene>
<sequence>MTLDYKASDGEPIQLNFIDTPGHVDFSYEVSRSLAACEGALLVVDAGQGVEAQTLANCYTPWKWISKWCQYWNKIDLPAADPERVAEEIEDIVGIDATDAVRCSAKTGVGVQDVLERLVRDIPPPEGDPEGPLQALIIDSWFDNYLGVVSLIRIKNGTLRKGDKVKVMSTGQTYNADRLGIFTPETG</sequence>
<dbReference type="AlphaFoldDB" id="A0A377A2E8"/>
<dbReference type="InterPro" id="IPR009000">
    <property type="entry name" value="Transl_B-barrel_sf"/>
</dbReference>
<evidence type="ECO:0000256" key="2">
    <source>
        <dbReference type="ARBA" id="ARBA00023134"/>
    </source>
</evidence>
<dbReference type="PANTHER" id="PTHR43512:SF4">
    <property type="entry name" value="TRANSLATION FACTOR GUF1 HOMOLOG, CHLOROPLASTIC"/>
    <property type="match status" value="1"/>
</dbReference>
<protein>
    <submittedName>
        <fullName evidence="4">GTP-binding protein LepA</fullName>
        <ecNumber evidence="4">3.6.5.-</ecNumber>
    </submittedName>
</protein>
<keyword evidence="4" id="KW-0378">Hydrolase</keyword>
<evidence type="ECO:0000256" key="1">
    <source>
        <dbReference type="ARBA" id="ARBA00022741"/>
    </source>
</evidence>
<dbReference type="SUPFAM" id="SSF50447">
    <property type="entry name" value="Translation proteins"/>
    <property type="match status" value="1"/>
</dbReference>
<dbReference type="GO" id="GO:0045727">
    <property type="term" value="P:positive regulation of translation"/>
    <property type="evidence" value="ECO:0007669"/>
    <property type="project" value="TreeGrafter"/>
</dbReference>
<dbReference type="GO" id="GO:0003924">
    <property type="term" value="F:GTPase activity"/>
    <property type="evidence" value="ECO:0007669"/>
    <property type="project" value="InterPro"/>
</dbReference>
<name>A0A377A2E8_ECOLX</name>
<dbReference type="InterPro" id="IPR000795">
    <property type="entry name" value="T_Tr_GTP-bd_dom"/>
</dbReference>
<dbReference type="EC" id="3.6.5.-" evidence="4"/>
<dbReference type="InterPro" id="IPR027417">
    <property type="entry name" value="P-loop_NTPase"/>
</dbReference>
<dbReference type="Pfam" id="PF00009">
    <property type="entry name" value="GTP_EFTU"/>
    <property type="match status" value="1"/>
</dbReference>
<proteinExistence type="predicted"/>
<organism evidence="4 5">
    <name type="scientific">Escherichia coli</name>
    <dbReference type="NCBI Taxonomy" id="562"/>
    <lineage>
        <taxon>Bacteria</taxon>
        <taxon>Pseudomonadati</taxon>
        <taxon>Pseudomonadota</taxon>
        <taxon>Gammaproteobacteria</taxon>
        <taxon>Enterobacterales</taxon>
        <taxon>Enterobacteriaceae</taxon>
        <taxon>Escherichia</taxon>
    </lineage>
</organism>
<feature type="domain" description="Tr-type G" evidence="3">
    <location>
        <begin position="1"/>
        <end position="126"/>
    </location>
</feature>
<evidence type="ECO:0000259" key="3">
    <source>
        <dbReference type="PROSITE" id="PS51722"/>
    </source>
</evidence>